<dbReference type="Gene3D" id="3.30.470.20">
    <property type="entry name" value="ATP-grasp fold, B domain"/>
    <property type="match status" value="1"/>
</dbReference>
<keyword evidence="7 13" id="KW-0067">ATP-binding</keyword>
<keyword evidence="10 12" id="KW-0573">Peptidoglycan synthesis</keyword>
<evidence type="ECO:0000256" key="2">
    <source>
        <dbReference type="ARBA" id="ARBA00010871"/>
    </source>
</evidence>
<dbReference type="InterPro" id="IPR005905">
    <property type="entry name" value="D_ala_D_ala"/>
</dbReference>
<evidence type="ECO:0000256" key="13">
    <source>
        <dbReference type="PROSITE-ProRule" id="PRU00409"/>
    </source>
</evidence>
<evidence type="ECO:0000256" key="9">
    <source>
        <dbReference type="ARBA" id="ARBA00022960"/>
    </source>
</evidence>
<evidence type="ECO:0000259" key="14">
    <source>
        <dbReference type="PROSITE" id="PS50975"/>
    </source>
</evidence>
<keyword evidence="9 12" id="KW-0133">Cell shape</keyword>
<dbReference type="Proteomes" id="UP001519271">
    <property type="component" value="Unassembled WGS sequence"/>
</dbReference>
<dbReference type="InterPro" id="IPR016185">
    <property type="entry name" value="PreATP-grasp_dom_sf"/>
</dbReference>
<keyword evidence="11 12" id="KW-0961">Cell wall biogenesis/degradation</keyword>
<gene>
    <name evidence="12" type="primary">ddl</name>
    <name evidence="15" type="ORF">J2Z34_002262</name>
</gene>
<dbReference type="PROSITE" id="PS00844">
    <property type="entry name" value="DALA_DALA_LIGASE_2"/>
    <property type="match status" value="1"/>
</dbReference>
<evidence type="ECO:0000256" key="3">
    <source>
        <dbReference type="ARBA" id="ARBA00022490"/>
    </source>
</evidence>
<organism evidence="15 16">
    <name type="scientific">Youngiibacter multivorans</name>
    <dbReference type="NCBI Taxonomy" id="937251"/>
    <lineage>
        <taxon>Bacteria</taxon>
        <taxon>Bacillati</taxon>
        <taxon>Bacillota</taxon>
        <taxon>Clostridia</taxon>
        <taxon>Eubacteriales</taxon>
        <taxon>Clostridiaceae</taxon>
        <taxon>Youngiibacter</taxon>
    </lineage>
</organism>
<dbReference type="PIRSF" id="PIRSF039102">
    <property type="entry name" value="Ddl/VanB"/>
    <property type="match status" value="1"/>
</dbReference>
<dbReference type="SMART" id="SM01209">
    <property type="entry name" value="GARS_A"/>
    <property type="match status" value="1"/>
</dbReference>
<keyword evidence="5" id="KW-0479">Metal-binding</keyword>
<protein>
    <recommendedName>
        <fullName evidence="12">D-alanine--D-alanine ligase</fullName>
        <ecNumber evidence="12">6.3.2.4</ecNumber>
    </recommendedName>
    <alternativeName>
        <fullName evidence="12">D-Ala-D-Ala ligase</fullName>
    </alternativeName>
    <alternativeName>
        <fullName evidence="12">D-alanylalanine synthetase</fullName>
    </alternativeName>
</protein>
<keyword evidence="6 13" id="KW-0547">Nucleotide-binding</keyword>
<keyword evidence="3 12" id="KW-0963">Cytoplasm</keyword>
<accession>A0ABS4G5G0</accession>
<dbReference type="PROSITE" id="PS50975">
    <property type="entry name" value="ATP_GRASP"/>
    <property type="match status" value="1"/>
</dbReference>
<dbReference type="SUPFAM" id="SSF56059">
    <property type="entry name" value="Glutathione synthetase ATP-binding domain-like"/>
    <property type="match status" value="1"/>
</dbReference>
<evidence type="ECO:0000256" key="12">
    <source>
        <dbReference type="HAMAP-Rule" id="MF_00047"/>
    </source>
</evidence>
<dbReference type="Gene3D" id="3.40.50.20">
    <property type="match status" value="1"/>
</dbReference>
<dbReference type="NCBIfam" id="TIGR01205">
    <property type="entry name" value="D_ala_D_alaTIGR"/>
    <property type="match status" value="1"/>
</dbReference>
<dbReference type="Gene3D" id="3.30.1490.20">
    <property type="entry name" value="ATP-grasp fold, A domain"/>
    <property type="match status" value="1"/>
</dbReference>
<dbReference type="InterPro" id="IPR011127">
    <property type="entry name" value="Dala_Dala_lig_N"/>
</dbReference>
<dbReference type="Pfam" id="PF07478">
    <property type="entry name" value="Dala_Dala_lig_C"/>
    <property type="match status" value="1"/>
</dbReference>
<evidence type="ECO:0000256" key="5">
    <source>
        <dbReference type="ARBA" id="ARBA00022723"/>
    </source>
</evidence>
<dbReference type="SUPFAM" id="SSF52440">
    <property type="entry name" value="PreATP-grasp domain"/>
    <property type="match status" value="1"/>
</dbReference>
<evidence type="ECO:0000256" key="4">
    <source>
        <dbReference type="ARBA" id="ARBA00022598"/>
    </source>
</evidence>
<proteinExistence type="inferred from homology"/>
<sequence length="303" mass="33298">MKMKIGVLMGGISSEREISLRSGREMLANIDTERFEPVEVVLDTRDDIFEKAKGLDFALLALHGKYGEDGTVQAVLEALGVPYSGCGVLASSMCMDKDIAKTVLRQKGIRTADWIIARSLEEFTKESMAELGARVVVKPNSGGSSVATFICDGYEEARNGLEEALKYDTEVMIERFLKGDEITVPVLDGEVLPTLMIKPQKGGFFDFTSKYEEGGAIEEIIELPEELKNEVNTLAKGSYEALKCSVYARVDFILNDGKPYLLELNTLPGMTKTSLFPKSAKGIGLSYKDLITRIIDISLKVRG</sequence>
<dbReference type="EC" id="6.3.2.4" evidence="12"/>
<dbReference type="PANTHER" id="PTHR23132:SF23">
    <property type="entry name" value="D-ALANINE--D-ALANINE LIGASE B"/>
    <property type="match status" value="1"/>
</dbReference>
<dbReference type="InterPro" id="IPR011095">
    <property type="entry name" value="Dala_Dala_lig_C"/>
</dbReference>
<dbReference type="InterPro" id="IPR011761">
    <property type="entry name" value="ATP-grasp"/>
</dbReference>
<comment type="subcellular location">
    <subcellularLocation>
        <location evidence="1 12">Cytoplasm</location>
    </subcellularLocation>
</comment>
<evidence type="ECO:0000313" key="15">
    <source>
        <dbReference type="EMBL" id="MBP1919766.1"/>
    </source>
</evidence>
<keyword evidence="4 12" id="KW-0436">Ligase</keyword>
<dbReference type="InterPro" id="IPR013815">
    <property type="entry name" value="ATP_grasp_subdomain_1"/>
</dbReference>
<evidence type="ECO:0000256" key="1">
    <source>
        <dbReference type="ARBA" id="ARBA00004496"/>
    </source>
</evidence>
<keyword evidence="16" id="KW-1185">Reference proteome</keyword>
<comment type="caution">
    <text evidence="15">The sequence shown here is derived from an EMBL/GenBank/DDBJ whole genome shotgun (WGS) entry which is preliminary data.</text>
</comment>
<reference evidence="15 16" key="1">
    <citation type="submission" date="2021-03" db="EMBL/GenBank/DDBJ databases">
        <title>Genomic Encyclopedia of Type Strains, Phase IV (KMG-IV): sequencing the most valuable type-strain genomes for metagenomic binning, comparative biology and taxonomic classification.</title>
        <authorList>
            <person name="Goeker M."/>
        </authorList>
    </citation>
    <scope>NUCLEOTIDE SEQUENCE [LARGE SCALE GENOMIC DNA]</scope>
    <source>
        <strain evidence="15 16">DSM 6139</strain>
    </source>
</reference>
<dbReference type="Pfam" id="PF01820">
    <property type="entry name" value="Dala_Dala_lig_N"/>
    <property type="match status" value="1"/>
</dbReference>
<evidence type="ECO:0000256" key="8">
    <source>
        <dbReference type="ARBA" id="ARBA00022842"/>
    </source>
</evidence>
<keyword evidence="8" id="KW-0460">Magnesium</keyword>
<dbReference type="GO" id="GO:0008716">
    <property type="term" value="F:D-alanine-D-alanine ligase activity"/>
    <property type="evidence" value="ECO:0007669"/>
    <property type="project" value="UniProtKB-EC"/>
</dbReference>
<dbReference type="HAMAP" id="MF_00047">
    <property type="entry name" value="Dala_Dala_lig"/>
    <property type="match status" value="1"/>
</dbReference>
<evidence type="ECO:0000313" key="16">
    <source>
        <dbReference type="Proteomes" id="UP001519271"/>
    </source>
</evidence>
<comment type="pathway">
    <text evidence="12">Cell wall biogenesis; peptidoglycan biosynthesis.</text>
</comment>
<evidence type="ECO:0000256" key="11">
    <source>
        <dbReference type="ARBA" id="ARBA00023316"/>
    </source>
</evidence>
<dbReference type="PROSITE" id="PS00843">
    <property type="entry name" value="DALA_DALA_LIGASE_1"/>
    <property type="match status" value="1"/>
</dbReference>
<dbReference type="NCBIfam" id="NF002378">
    <property type="entry name" value="PRK01372.1"/>
    <property type="match status" value="1"/>
</dbReference>
<evidence type="ECO:0000256" key="10">
    <source>
        <dbReference type="ARBA" id="ARBA00022984"/>
    </source>
</evidence>
<comment type="function">
    <text evidence="12">Cell wall formation.</text>
</comment>
<evidence type="ECO:0000256" key="7">
    <source>
        <dbReference type="ARBA" id="ARBA00022840"/>
    </source>
</evidence>
<dbReference type="InterPro" id="IPR000291">
    <property type="entry name" value="D-Ala_lig_Van_CS"/>
</dbReference>
<dbReference type="EMBL" id="JAGGKC010000019">
    <property type="protein sequence ID" value="MBP1919766.1"/>
    <property type="molecule type" value="Genomic_DNA"/>
</dbReference>
<comment type="catalytic activity">
    <reaction evidence="12">
        <text>2 D-alanine + ATP = D-alanyl-D-alanine + ADP + phosphate + H(+)</text>
        <dbReference type="Rhea" id="RHEA:11224"/>
        <dbReference type="ChEBI" id="CHEBI:15378"/>
        <dbReference type="ChEBI" id="CHEBI:30616"/>
        <dbReference type="ChEBI" id="CHEBI:43474"/>
        <dbReference type="ChEBI" id="CHEBI:57416"/>
        <dbReference type="ChEBI" id="CHEBI:57822"/>
        <dbReference type="ChEBI" id="CHEBI:456216"/>
        <dbReference type="EC" id="6.3.2.4"/>
    </reaction>
</comment>
<dbReference type="PANTHER" id="PTHR23132">
    <property type="entry name" value="D-ALANINE--D-ALANINE LIGASE"/>
    <property type="match status" value="1"/>
</dbReference>
<feature type="domain" description="ATP-grasp" evidence="14">
    <location>
        <begin position="101"/>
        <end position="296"/>
    </location>
</feature>
<name>A0ABS4G5G0_9CLOT</name>
<comment type="similarity">
    <text evidence="2 12">Belongs to the D-alanine--D-alanine ligase family.</text>
</comment>
<evidence type="ECO:0000256" key="6">
    <source>
        <dbReference type="ARBA" id="ARBA00022741"/>
    </source>
</evidence>